<protein>
    <submittedName>
        <fullName evidence="2">NAD(P)H oxidase (H2O2-forming)</fullName>
    </submittedName>
</protein>
<sequence length="1530" mass="175169">MQQRRRRRFVSDFVLILASFLLFSSPLCDALDKVHEFQRYDGWFNNLANPDWGSVGSRLYRDVLSNYEDGVYQLATNLPSARVISDLLFKGESGIPSQRNLTTMLAFFSQVVAYEIMHSTEISCPLEMLKIRVPQCDEVFDKNCEGKTEIPFTRAKYDKTTGHGLNSPREQVNERTSWIDGSFIYSTQEPWVAELRSWVNGTLAEGPMPGYPPLNKLNIPLNNPAPPQIHKLMDPQRLFILGDSRVNENPGLLSFGLILYRWHNVQAKRIVSEHPNWTDEEIFQAARRFVIATLQKIIMYDFLPALLNNDISISPYAGYKPFMQPGISHVFATTAFRFPHTIVPPALFLRKKGCEFRTEVSGYPALRLCQNWWNAQDIVQEYSVDEIILGMASQIAENEDNVVVEDLRDFIFGPMHFTRLDVVSTSIMRARDNGIAPYNVLRKKFGLGEIKDFKDINPSFTAANPDKIANLSVLYNNDIEMLDAYVGGMLESNGDGPGELFTKIIIDQFERLRDSDRFWFENNLNGIFTDEDIQNIKGITLRDIISQTTAIDKNELQNNLFFFKPGDPCPQPFQINSTGLEKCVPFMRFDHFTGNEVAFIFTCIALGVVPLICIGIGYFLVQKRKKMGLLFDPSEKAQDKLALFKYAANGTIHSVPDLGVHKTDGKVQKLSFPAIEWLNETFCRSTMIILDVSVPLLKVIKPRGGTLRKLDMSKTDIVSLTVTKKTSRSSVNGPFVCFSVPKHYDVVLKFHSETHWQQFRTSLATCLQQHSKFLQENEAENDVLLEAAETKDKRQKKLDHFFREAYSKAFQDPKLSDSTPQFEDTTSDEVLQMTLTKAEFADAMGMRENDLFVERMFACMAKQKKNGVCFQEFLEILRRFSHGSQREKWHLVFEMCDRDKNGQVSKQEFCEFMKSLNTAVGVKLDQYEQEGVLESVLLRAGIATDQQYLDYSDFETIFHEIDDPKRSIGLHFRKAQLKVNLEETESLNSFAIGQEENNCLDSSWTSLVSSYLETYRQHIVILFVFFAINLILFMERFWHYRYELEHRDLRRVMGYGISITRGAAAALSFDMAVVLLTVCRNVMTKLRETPVGEFIPFDAAITFHKIVAITAGFWAAVHTIGHCINFYNVATQSQEGLACLFQEAVFSSNFMPSISYWFFGTITGITGILLVVVMSIIYVFAMPAILKRAYHAFRITHLLNILLYALTVLHGLPKLLSAPSFWCYVIGPIIIFVFDRIMGMRQQYKQLQIIDAAILPSDIIYIQFKRPYYFKFKSGQWVRVSCPAFSCTFNEHHAFSLASAPQSTTLELYIKAVGPWTWKLRNEVIESQSSCLPYPVINLNGPFGDGNQEWSNYEVVVMVGGGIGVTPYASTLSDLAHEISSTSHTNVRCKKVYFIWICPTHKNFEWFVEVLRKVEDMDPQAIIETHIFVTQFFHKFDLRTTMLYICENHFRGLNNSRNRSMFTGLKATNHFGRPNFDRIFKFIQNKHAEVNDIGVFSCGPAAVNKQIRKACTEANRSRNAPSFTHRFETF</sequence>
<proteinExistence type="predicted"/>
<dbReference type="WBParaSite" id="JU765_v2.g13089.t1">
    <property type="protein sequence ID" value="JU765_v2.g13089.t1"/>
    <property type="gene ID" value="JU765_v2.g13089"/>
</dbReference>
<dbReference type="Proteomes" id="UP000887576">
    <property type="component" value="Unplaced"/>
</dbReference>
<reference evidence="2" key="1">
    <citation type="submission" date="2022-11" db="UniProtKB">
        <authorList>
            <consortium name="WormBaseParasite"/>
        </authorList>
    </citation>
    <scope>IDENTIFICATION</scope>
</reference>
<evidence type="ECO:0000313" key="2">
    <source>
        <dbReference type="WBParaSite" id="JU765_v2.g13089.t1"/>
    </source>
</evidence>
<name>A0AC34Q5G6_9BILA</name>
<organism evidence="1 2">
    <name type="scientific">Panagrolaimus sp. JU765</name>
    <dbReference type="NCBI Taxonomy" id="591449"/>
    <lineage>
        <taxon>Eukaryota</taxon>
        <taxon>Metazoa</taxon>
        <taxon>Ecdysozoa</taxon>
        <taxon>Nematoda</taxon>
        <taxon>Chromadorea</taxon>
        <taxon>Rhabditida</taxon>
        <taxon>Tylenchina</taxon>
        <taxon>Panagrolaimomorpha</taxon>
        <taxon>Panagrolaimoidea</taxon>
        <taxon>Panagrolaimidae</taxon>
        <taxon>Panagrolaimus</taxon>
    </lineage>
</organism>
<accession>A0AC34Q5G6</accession>
<evidence type="ECO:0000313" key="1">
    <source>
        <dbReference type="Proteomes" id="UP000887576"/>
    </source>
</evidence>